<keyword evidence="3 4" id="KW-0408">Iron</keyword>
<evidence type="ECO:0000259" key="5">
    <source>
        <dbReference type="PROSITE" id="PS51007"/>
    </source>
</evidence>
<dbReference type="Proteomes" id="UP000595663">
    <property type="component" value="Chromosome"/>
</dbReference>
<keyword evidence="2 4" id="KW-0479">Metal-binding</keyword>
<evidence type="ECO:0000256" key="2">
    <source>
        <dbReference type="ARBA" id="ARBA00022723"/>
    </source>
</evidence>
<dbReference type="GO" id="GO:0009055">
    <property type="term" value="F:electron transfer activity"/>
    <property type="evidence" value="ECO:0007669"/>
    <property type="project" value="InterPro"/>
</dbReference>
<dbReference type="GO" id="GO:0046872">
    <property type="term" value="F:metal ion binding"/>
    <property type="evidence" value="ECO:0007669"/>
    <property type="project" value="UniProtKB-KW"/>
</dbReference>
<proteinExistence type="predicted"/>
<keyword evidence="1 4" id="KW-0349">Heme</keyword>
<protein>
    <submittedName>
        <fullName evidence="6">Cytochrome c family protein</fullName>
    </submittedName>
</protein>
<name>A0A7R6PLZ1_9GAMM</name>
<dbReference type="InterPro" id="IPR028082">
    <property type="entry name" value="Peripla_BP_I"/>
</dbReference>
<dbReference type="AlphaFoldDB" id="A0A7R6PLZ1"/>
<dbReference type="SUPFAM" id="SSF53822">
    <property type="entry name" value="Periplasmic binding protein-like I"/>
    <property type="match status" value="1"/>
</dbReference>
<dbReference type="EMBL" id="AP014545">
    <property type="protein sequence ID" value="BBB26765.1"/>
    <property type="molecule type" value="Genomic_DNA"/>
</dbReference>
<dbReference type="KEGG" id="ajp:AMJAP_2174"/>
<sequence length="563" mass="63879">MYTIRSLLGISFIPIVLCLPNLVWAEQGTSQQNPTQLSQAHLETLPVNSQLAEGRSLFMTGLSKDGSPITAVSQGQPLSGELFACVNCHRHSGLGTSEGGYQVPDITGPTLFSPIEVKQRELYAERTEGFYTRPAYTRESLRTAITHGISTNGNTFSKVMPRYQLSQSQADALIDYLSTLDYSNPPGVSADNLQLATIVTEGTSKEKKLALINTLNQFFKEKNAQTRHEVRRVKYSPWHKDWHYDNYRHWQLNTWELNGDPSTWQAQLQRYYDANPVFAVVGGTSHLGWNPISSFCEAEKLPCLFPDTDLPPSKPGHYSIYFSAGMSLEARRIIHFLKKNLQYDKVIQITGKDPRGAVATEELQKRISKLQNRITFEKLAFSELLNTPTRILENSARNLYVLWLTEAELKHWPTGIDISKSRTILSSTLLDRRFNQIPGRLSQTSWLAHPYSLPGDSGRRIRSKAWIYARKIVTPYDKLQSNTYLALSVLTESMMHIRSNFSQDYLIERIEHMLENSPETSVYQRLSLAPGQRFASKGSYLIPLTEVNVSPKIARQYWAVPEL</sequence>
<evidence type="ECO:0000256" key="4">
    <source>
        <dbReference type="PROSITE-ProRule" id="PRU00433"/>
    </source>
</evidence>
<dbReference type="SUPFAM" id="SSF46626">
    <property type="entry name" value="Cytochrome c"/>
    <property type="match status" value="1"/>
</dbReference>
<dbReference type="InterPro" id="IPR009056">
    <property type="entry name" value="Cyt_c-like_dom"/>
</dbReference>
<dbReference type="Gene3D" id="1.10.760.10">
    <property type="entry name" value="Cytochrome c-like domain"/>
    <property type="match status" value="1"/>
</dbReference>
<dbReference type="InterPro" id="IPR036909">
    <property type="entry name" value="Cyt_c-like_dom_sf"/>
</dbReference>
<evidence type="ECO:0000313" key="6">
    <source>
        <dbReference type="EMBL" id="BBB26765.1"/>
    </source>
</evidence>
<reference evidence="6 7" key="1">
    <citation type="journal article" date="2008" name="Int. J. Syst. Evol. Microbiol.">
        <title>Amphritea japonica sp. nov. and Amphritea balenae sp. nov., isolated from the sediment adjacent to sperm whale carcasses off Kagoshima, Japan.</title>
        <authorList>
            <person name="Miyazaki M."/>
            <person name="Nogi Y."/>
            <person name="Fujiwara Y."/>
            <person name="Kawato M."/>
            <person name="Nagahama T."/>
            <person name="Kubokawa K."/>
            <person name="Horikoshi K."/>
        </authorList>
    </citation>
    <scope>NUCLEOTIDE SEQUENCE [LARGE SCALE GENOMIC DNA]</scope>
    <source>
        <strain evidence="6 7">ATCC BAA-1530</strain>
    </source>
</reference>
<feature type="domain" description="Cytochrome c" evidence="5">
    <location>
        <begin position="49"/>
        <end position="181"/>
    </location>
</feature>
<evidence type="ECO:0000313" key="7">
    <source>
        <dbReference type="Proteomes" id="UP000595663"/>
    </source>
</evidence>
<gene>
    <name evidence="6" type="ORF">AMJAP_2174</name>
</gene>
<dbReference type="GO" id="GO:0020037">
    <property type="term" value="F:heme binding"/>
    <property type="evidence" value="ECO:0007669"/>
    <property type="project" value="InterPro"/>
</dbReference>
<organism evidence="6 7">
    <name type="scientific">Amphritea japonica ATCC BAA-1530</name>
    <dbReference type="NCBI Taxonomy" id="1278309"/>
    <lineage>
        <taxon>Bacteria</taxon>
        <taxon>Pseudomonadati</taxon>
        <taxon>Pseudomonadota</taxon>
        <taxon>Gammaproteobacteria</taxon>
        <taxon>Oceanospirillales</taxon>
        <taxon>Oceanospirillaceae</taxon>
        <taxon>Amphritea</taxon>
    </lineage>
</organism>
<evidence type="ECO:0000256" key="1">
    <source>
        <dbReference type="ARBA" id="ARBA00022617"/>
    </source>
</evidence>
<keyword evidence="7" id="KW-1185">Reference proteome</keyword>
<accession>A0A7R6PLZ1</accession>
<dbReference type="OrthoDB" id="5558268at2"/>
<evidence type="ECO:0000256" key="3">
    <source>
        <dbReference type="ARBA" id="ARBA00023004"/>
    </source>
</evidence>
<dbReference type="PROSITE" id="PS51007">
    <property type="entry name" value="CYTC"/>
    <property type="match status" value="1"/>
</dbReference>